<evidence type="ECO:0000259" key="13">
    <source>
        <dbReference type="Pfam" id="PF00464"/>
    </source>
</evidence>
<dbReference type="GO" id="GO:0050413">
    <property type="term" value="F:D-alanine 2-hydroxymethyltransferase activity"/>
    <property type="evidence" value="ECO:0007669"/>
    <property type="project" value="UniProtKB-EC"/>
</dbReference>
<dbReference type="HAMAP" id="MF_00051">
    <property type="entry name" value="SHMT"/>
    <property type="match status" value="1"/>
</dbReference>
<comment type="catalytic activity">
    <reaction evidence="9">
        <text>(6R)-5,10-methylene-5,6,7,8-tetrahydrofolate + D-alanine + H2O = 2-methylserine + (6S)-5,6,7,8-tetrahydrofolate</text>
        <dbReference type="Rhea" id="RHEA:10064"/>
        <dbReference type="ChEBI" id="CHEBI:15377"/>
        <dbReference type="ChEBI" id="CHEBI:15636"/>
        <dbReference type="ChEBI" id="CHEBI:57416"/>
        <dbReference type="ChEBI" id="CHEBI:57453"/>
        <dbReference type="ChEBI" id="CHEBI:58275"/>
        <dbReference type="EC" id="2.1.2.7"/>
    </reaction>
</comment>
<sequence>MTARDTGFFTQALADRDAALFDAITKELGRQRDEIELIASENIVSLAVLQAQGSVLTNKYAEGYPGKRYYGGCQYVDIAETMAIERAKDLFGAKFANVQPNSGSQMNQAVFLALLKPGDTFMGLDLNSGGHLTHGSPVNMSGKWFNVVSYGVRQQDQLLDMDDIRAKALEHKPKLIVAGGTAYSREWDWAAFRAIADEVGAWLMVDMAHIAGLVAGGVHASPVPHAHVVTSTTHKSLRGPRGGLILTNDEDIAKKINSAVFPGLQGGPLMHVIAAKAVAFGEALDPSFKVYAAQVKANAAAMADELMKGGIDIVSGGTDNHLCLADLRPKKVTGKAAEAALGRAHITCNKNGVPFDPEKPFVTSGIRLGAPAGTTRGFAEAEFRQIARWIVEVVDGLAAHGEAGNTEVEAKVRTEVAALCARFPLYPTL</sequence>
<dbReference type="GO" id="GO:0004372">
    <property type="term" value="F:glycine hydroxymethyltransferase activity"/>
    <property type="evidence" value="ECO:0007669"/>
    <property type="project" value="UniProtKB-UniRule"/>
</dbReference>
<dbReference type="Pfam" id="PF00464">
    <property type="entry name" value="SHMT"/>
    <property type="match status" value="1"/>
</dbReference>
<dbReference type="OrthoDB" id="9803846at2"/>
<protein>
    <recommendedName>
        <fullName evidence="11">Serine hydroxymethyltransferase</fullName>
        <shortName evidence="11">SHMT</shortName>
        <shortName evidence="11">Serine methylase</shortName>
        <ecNumber evidence="11">2.1.2.1</ecNumber>
    </recommendedName>
</protein>
<dbReference type="GO" id="GO:0005829">
    <property type="term" value="C:cytosol"/>
    <property type="evidence" value="ECO:0007669"/>
    <property type="project" value="TreeGrafter"/>
</dbReference>
<comment type="catalytic activity">
    <reaction evidence="11">
        <text>(6R)-5,10-methylene-5,6,7,8-tetrahydrofolate + glycine + H2O = (6S)-5,6,7,8-tetrahydrofolate + L-serine</text>
        <dbReference type="Rhea" id="RHEA:15481"/>
        <dbReference type="ChEBI" id="CHEBI:15377"/>
        <dbReference type="ChEBI" id="CHEBI:15636"/>
        <dbReference type="ChEBI" id="CHEBI:33384"/>
        <dbReference type="ChEBI" id="CHEBI:57305"/>
        <dbReference type="ChEBI" id="CHEBI:57453"/>
        <dbReference type="EC" id="2.1.2.1"/>
    </reaction>
</comment>
<dbReference type="PIRSF" id="PIRSF000412">
    <property type="entry name" value="SHMT"/>
    <property type="match status" value="1"/>
</dbReference>
<comment type="function">
    <text evidence="11">Catalyzes the reversible interconversion of serine and glycine with tetrahydrofolate (THF) serving as the one-carbon carrier. This reaction serves as the major source of one-carbon groups required for the biosynthesis of purines, thymidylate, methionine, and other important biomolecules. Also exhibits THF-independent aldolase activity toward beta-hydroxyamino acids, producing glycine and aldehydes, via a retro-aldol mechanism.</text>
</comment>
<keyword evidence="8 11" id="KW-0663">Pyridoxal phosphate</keyword>
<feature type="binding site" evidence="11">
    <location>
        <begin position="130"/>
        <end position="132"/>
    </location>
    <ligand>
        <name>(6S)-5,6,7,8-tetrahydrofolate</name>
        <dbReference type="ChEBI" id="CHEBI:57453"/>
    </ligand>
</feature>
<organism evidence="14 15">
    <name type="scientific">Gemmobacter megaterium</name>
    <dbReference type="NCBI Taxonomy" id="1086013"/>
    <lineage>
        <taxon>Bacteria</taxon>
        <taxon>Pseudomonadati</taxon>
        <taxon>Pseudomonadota</taxon>
        <taxon>Alphaproteobacteria</taxon>
        <taxon>Rhodobacterales</taxon>
        <taxon>Paracoccaceae</taxon>
        <taxon>Gemmobacter</taxon>
    </lineage>
</organism>
<dbReference type="InterPro" id="IPR015421">
    <property type="entry name" value="PyrdxlP-dep_Trfase_major"/>
</dbReference>
<evidence type="ECO:0000256" key="10">
    <source>
        <dbReference type="ARBA" id="ARBA00057572"/>
    </source>
</evidence>
<dbReference type="InterPro" id="IPR049943">
    <property type="entry name" value="Ser_HO-MeTrfase-like"/>
</dbReference>
<dbReference type="UniPathway" id="UPA00193"/>
<comment type="subunit">
    <text evidence="4 11">Homodimer.</text>
</comment>
<keyword evidence="5 11" id="KW-0963">Cytoplasm</keyword>
<dbReference type="Gene3D" id="3.90.1150.10">
    <property type="entry name" value="Aspartate Aminotransferase, domain 1"/>
    <property type="match status" value="1"/>
</dbReference>
<comment type="pathway">
    <text evidence="11">One-carbon metabolism; tetrahydrofolate interconversion.</text>
</comment>
<evidence type="ECO:0000256" key="7">
    <source>
        <dbReference type="ARBA" id="ARBA00022679"/>
    </source>
</evidence>
<evidence type="ECO:0000256" key="9">
    <source>
        <dbReference type="ARBA" id="ARBA00051216"/>
    </source>
</evidence>
<evidence type="ECO:0000256" key="5">
    <source>
        <dbReference type="ARBA" id="ARBA00022490"/>
    </source>
</evidence>
<dbReference type="PANTHER" id="PTHR11680">
    <property type="entry name" value="SERINE HYDROXYMETHYLTRANSFERASE"/>
    <property type="match status" value="1"/>
</dbReference>
<evidence type="ECO:0000313" key="15">
    <source>
        <dbReference type="Proteomes" id="UP000186141"/>
    </source>
</evidence>
<keyword evidence="14" id="KW-0489">Methyltransferase</keyword>
<name>A0A1N7P015_9RHOB</name>
<reference evidence="14 15" key="1">
    <citation type="submission" date="2017-01" db="EMBL/GenBank/DDBJ databases">
        <authorList>
            <person name="Mah S.A."/>
            <person name="Swanson W.J."/>
            <person name="Moy G.W."/>
            <person name="Vacquier V.D."/>
        </authorList>
    </citation>
    <scope>NUCLEOTIDE SEQUENCE [LARGE SCALE GENOMIC DNA]</scope>
    <source>
        <strain evidence="14 15">DSM 26375</strain>
    </source>
</reference>
<proteinExistence type="inferred from homology"/>
<dbReference type="UniPathway" id="UPA00288">
    <property type="reaction ID" value="UER01023"/>
</dbReference>
<dbReference type="InterPro" id="IPR015422">
    <property type="entry name" value="PyrdxlP-dep_Trfase_small"/>
</dbReference>
<dbReference type="EC" id="2.1.2.1" evidence="11"/>
<dbReference type="InterPro" id="IPR039429">
    <property type="entry name" value="SHMT-like_dom"/>
</dbReference>
<dbReference type="AlphaFoldDB" id="A0A1N7P015"/>
<gene>
    <name evidence="11" type="primary">glyA</name>
    <name evidence="14" type="ORF">SAMN05421774_104279</name>
</gene>
<dbReference type="FunFam" id="3.40.640.10:FF:000001">
    <property type="entry name" value="Serine hydroxymethyltransferase"/>
    <property type="match status" value="1"/>
</dbReference>
<dbReference type="Proteomes" id="UP000186141">
    <property type="component" value="Unassembled WGS sequence"/>
</dbReference>
<dbReference type="SUPFAM" id="SSF53383">
    <property type="entry name" value="PLP-dependent transferases"/>
    <property type="match status" value="1"/>
</dbReference>
<dbReference type="STRING" id="1086013.SAMN05421774_104279"/>
<dbReference type="NCBIfam" id="NF000586">
    <property type="entry name" value="PRK00011.1"/>
    <property type="match status" value="1"/>
</dbReference>
<keyword evidence="6 11" id="KW-0554">One-carbon metabolism</keyword>
<evidence type="ECO:0000256" key="12">
    <source>
        <dbReference type="PIRSR" id="PIRSR000412-50"/>
    </source>
</evidence>
<evidence type="ECO:0000256" key="4">
    <source>
        <dbReference type="ARBA" id="ARBA00011738"/>
    </source>
</evidence>
<comment type="function">
    <text evidence="10">Catalyzes the reversible interconversion of alpha-methyl-L-serine to D-alanine with tetrahydrofolate (THF) serving as the one-carbon carrier. Cannot use alpha-methyl-D-serine, L-serine, D-serine or L-alanine.</text>
</comment>
<comment type="similarity">
    <text evidence="3 11">Belongs to the SHMT family.</text>
</comment>
<feature type="binding site" evidence="11">
    <location>
        <position position="250"/>
    </location>
    <ligand>
        <name>(6S)-5,6,7,8-tetrahydrofolate</name>
        <dbReference type="ChEBI" id="CHEBI:57453"/>
    </ligand>
</feature>
<dbReference type="InterPro" id="IPR019798">
    <property type="entry name" value="Ser_HO-MeTrfase_PLP_BS"/>
</dbReference>
<evidence type="ECO:0000256" key="8">
    <source>
        <dbReference type="ARBA" id="ARBA00022898"/>
    </source>
</evidence>
<evidence type="ECO:0000313" key="14">
    <source>
        <dbReference type="EMBL" id="SIT03888.1"/>
    </source>
</evidence>
<comment type="caution">
    <text evidence="11">Lacks conserved residue(s) required for the propagation of feature annotation.</text>
</comment>
<feature type="domain" description="Serine hydroxymethyltransferase-like" evidence="13">
    <location>
        <begin position="14"/>
        <end position="390"/>
    </location>
</feature>
<keyword evidence="7 11" id="KW-0808">Transferase</keyword>
<evidence type="ECO:0000256" key="11">
    <source>
        <dbReference type="HAMAP-Rule" id="MF_00051"/>
    </source>
</evidence>
<dbReference type="InterPro" id="IPR015424">
    <property type="entry name" value="PyrdxlP-dep_Trfase"/>
</dbReference>
<feature type="site" description="Plays an important role in substrate specificity" evidence="11">
    <location>
        <position position="234"/>
    </location>
</feature>
<dbReference type="Gene3D" id="3.40.640.10">
    <property type="entry name" value="Type I PLP-dependent aspartate aminotransferase-like (Major domain)"/>
    <property type="match status" value="1"/>
</dbReference>
<accession>A0A1N7P015</accession>
<dbReference type="RefSeq" id="WP_076531596.1">
    <property type="nucleotide sequence ID" value="NZ_BMEH01000004.1"/>
</dbReference>
<dbReference type="PROSITE" id="PS00096">
    <property type="entry name" value="SHMT"/>
    <property type="match status" value="1"/>
</dbReference>
<dbReference type="PANTHER" id="PTHR11680:SF35">
    <property type="entry name" value="SERINE HYDROXYMETHYLTRANSFERASE 1"/>
    <property type="match status" value="1"/>
</dbReference>
<feature type="modified residue" description="N6-(pyridoxal phosphate)lysine" evidence="11 12">
    <location>
        <position position="235"/>
    </location>
</feature>
<dbReference type="GO" id="GO:0032259">
    <property type="term" value="P:methylation"/>
    <property type="evidence" value="ECO:0007669"/>
    <property type="project" value="UniProtKB-KW"/>
</dbReference>
<comment type="cofactor">
    <cofactor evidence="1 11 12">
        <name>pyridoxal 5'-phosphate</name>
        <dbReference type="ChEBI" id="CHEBI:597326"/>
    </cofactor>
</comment>
<evidence type="ECO:0000256" key="2">
    <source>
        <dbReference type="ARBA" id="ARBA00004496"/>
    </source>
</evidence>
<comment type="subcellular location">
    <subcellularLocation>
        <location evidence="2 11">Cytoplasm</location>
    </subcellularLocation>
</comment>
<dbReference type="GO" id="GO:0035999">
    <property type="term" value="P:tetrahydrofolate interconversion"/>
    <property type="evidence" value="ECO:0007669"/>
    <property type="project" value="UniProtKB-UniRule"/>
</dbReference>
<dbReference type="GO" id="GO:0008168">
    <property type="term" value="F:methyltransferase activity"/>
    <property type="evidence" value="ECO:0007669"/>
    <property type="project" value="UniProtKB-KW"/>
</dbReference>
<feature type="binding site" evidence="11">
    <location>
        <position position="126"/>
    </location>
    <ligand>
        <name>(6S)-5,6,7,8-tetrahydrofolate</name>
        <dbReference type="ChEBI" id="CHEBI:57453"/>
    </ligand>
</feature>
<dbReference type="GO" id="GO:0030170">
    <property type="term" value="F:pyridoxal phosphate binding"/>
    <property type="evidence" value="ECO:0007669"/>
    <property type="project" value="UniProtKB-UniRule"/>
</dbReference>
<comment type="pathway">
    <text evidence="11">Amino-acid biosynthesis; glycine biosynthesis; glycine from L-serine: step 1/1.</text>
</comment>
<evidence type="ECO:0000256" key="3">
    <source>
        <dbReference type="ARBA" id="ARBA00006376"/>
    </source>
</evidence>
<keyword evidence="11" id="KW-0028">Amino-acid biosynthesis</keyword>
<evidence type="ECO:0000256" key="6">
    <source>
        <dbReference type="ARBA" id="ARBA00022563"/>
    </source>
</evidence>
<evidence type="ECO:0000256" key="1">
    <source>
        <dbReference type="ARBA" id="ARBA00001933"/>
    </source>
</evidence>
<dbReference type="CDD" id="cd00378">
    <property type="entry name" value="SHMT"/>
    <property type="match status" value="1"/>
</dbReference>
<keyword evidence="15" id="KW-1185">Reference proteome</keyword>
<dbReference type="InterPro" id="IPR001085">
    <property type="entry name" value="Ser_HO-MeTrfase"/>
</dbReference>
<dbReference type="EMBL" id="FTOT01000004">
    <property type="protein sequence ID" value="SIT03888.1"/>
    <property type="molecule type" value="Genomic_DNA"/>
</dbReference>
<dbReference type="GO" id="GO:0019264">
    <property type="term" value="P:glycine biosynthetic process from serine"/>
    <property type="evidence" value="ECO:0007669"/>
    <property type="project" value="UniProtKB-UniRule"/>
</dbReference>